<keyword evidence="2" id="KW-0547">Nucleotide-binding</keyword>
<gene>
    <name evidence="8" type="primary">selD</name>
    <name evidence="8" type="ORF">AVLFYP127_00277</name>
</gene>
<evidence type="ECO:0000259" key="7">
    <source>
        <dbReference type="Pfam" id="PF02769"/>
    </source>
</evidence>
<evidence type="ECO:0000256" key="4">
    <source>
        <dbReference type="ARBA" id="ARBA00022840"/>
    </source>
</evidence>
<proteinExistence type="predicted"/>
<keyword evidence="5" id="KW-0711">Selenium</keyword>
<evidence type="ECO:0000259" key="6">
    <source>
        <dbReference type="Pfam" id="PF00586"/>
    </source>
</evidence>
<dbReference type="Gene3D" id="3.30.1330.10">
    <property type="entry name" value="PurM-like, N-terminal domain"/>
    <property type="match status" value="1"/>
</dbReference>
<evidence type="ECO:0000256" key="3">
    <source>
        <dbReference type="ARBA" id="ARBA00022777"/>
    </source>
</evidence>
<sequence length="339" mass="37157">MSNIELEVCGGCNAKIPQESLGETLSSIKNFKRDDVLIGYDTMDDCALIRVDKNNGIVSTLDFFPPMVSDPYIFGQIAAANALSDIYAMGAEPICGLNIVLFPEDENINILKKILQGGASKVIEAGASLVGGHSIHDPKIKYGLSVTGKVDIDKVWKNNTPNEKDILILTKPLGVTLVTNAYGIDILGQEEMDKAISSMIFLNKYAKEILEKYRISSATDVTGFSFMGHLSEMLGDKYSAIIDSKNIPILDGAKKAASEFVFTKGGQRNRMHMENLVEFLVDDFALEEVLYDPQTSGGLLVSINKDDAKDALEELRKNNINAKIVGQISKKYDKSIFIE</sequence>
<reference evidence="8" key="1">
    <citation type="submission" date="2019-11" db="EMBL/GenBank/DDBJ databases">
        <authorList>
            <person name="Feng L."/>
        </authorList>
    </citation>
    <scope>NUCLEOTIDE SEQUENCE</scope>
    <source>
        <strain evidence="8">AvaginalisLFYP127</strain>
    </source>
</reference>
<protein>
    <submittedName>
        <fullName evidence="8">Selenide, water dikinase</fullName>
        <ecNumber evidence="8">2.7.9.3</ecNumber>
    </submittedName>
</protein>
<dbReference type="Pfam" id="PF02769">
    <property type="entry name" value="AIRS_C"/>
    <property type="match status" value="1"/>
</dbReference>
<accession>A0A6N2SI44</accession>
<dbReference type="RefSeq" id="WP_156328859.1">
    <property type="nucleotide sequence ID" value="NZ_CACRSW010000012.1"/>
</dbReference>
<evidence type="ECO:0000256" key="2">
    <source>
        <dbReference type="ARBA" id="ARBA00022741"/>
    </source>
</evidence>
<dbReference type="EMBL" id="CACRSW010000012">
    <property type="protein sequence ID" value="VYS93403.1"/>
    <property type="molecule type" value="Genomic_DNA"/>
</dbReference>
<dbReference type="InterPro" id="IPR010918">
    <property type="entry name" value="PurM-like_C_dom"/>
</dbReference>
<dbReference type="GO" id="GO:0005737">
    <property type="term" value="C:cytoplasm"/>
    <property type="evidence" value="ECO:0007669"/>
    <property type="project" value="TreeGrafter"/>
</dbReference>
<dbReference type="PANTHER" id="PTHR10256:SF0">
    <property type="entry name" value="INACTIVE SELENIDE, WATER DIKINASE-LIKE PROTEIN-RELATED"/>
    <property type="match status" value="1"/>
</dbReference>
<dbReference type="GO" id="GO:0016260">
    <property type="term" value="P:selenocysteine biosynthetic process"/>
    <property type="evidence" value="ECO:0007669"/>
    <property type="project" value="TreeGrafter"/>
</dbReference>
<evidence type="ECO:0000256" key="1">
    <source>
        <dbReference type="ARBA" id="ARBA00022679"/>
    </source>
</evidence>
<dbReference type="Gene3D" id="3.90.650.10">
    <property type="entry name" value="PurM-like C-terminal domain"/>
    <property type="match status" value="1"/>
</dbReference>
<dbReference type="Pfam" id="PF00586">
    <property type="entry name" value="AIRS"/>
    <property type="match status" value="1"/>
</dbReference>
<dbReference type="GO" id="GO:0004756">
    <property type="term" value="F:selenide, water dikinase activity"/>
    <property type="evidence" value="ECO:0007669"/>
    <property type="project" value="UniProtKB-EC"/>
</dbReference>
<dbReference type="CDD" id="cd02195">
    <property type="entry name" value="SelD"/>
    <property type="match status" value="1"/>
</dbReference>
<keyword evidence="1 8" id="KW-0808">Transferase</keyword>
<dbReference type="InterPro" id="IPR004536">
    <property type="entry name" value="SPS/SelD"/>
</dbReference>
<keyword evidence="4" id="KW-0067">ATP-binding</keyword>
<dbReference type="EC" id="2.7.9.3" evidence="8"/>
<dbReference type="InterPro" id="IPR016188">
    <property type="entry name" value="PurM-like_N"/>
</dbReference>
<name>A0A6N2SI44_9FIRM</name>
<dbReference type="SUPFAM" id="SSF55326">
    <property type="entry name" value="PurM N-terminal domain-like"/>
    <property type="match status" value="1"/>
</dbReference>
<dbReference type="InterPro" id="IPR036921">
    <property type="entry name" value="PurM-like_N_sf"/>
</dbReference>
<feature type="domain" description="PurM-like C-terminal" evidence="7">
    <location>
        <begin position="165"/>
        <end position="335"/>
    </location>
</feature>
<dbReference type="NCBIfam" id="TIGR00476">
    <property type="entry name" value="selD"/>
    <property type="match status" value="1"/>
</dbReference>
<dbReference type="AlphaFoldDB" id="A0A6N2SI44"/>
<evidence type="ECO:0000256" key="5">
    <source>
        <dbReference type="ARBA" id="ARBA00023266"/>
    </source>
</evidence>
<dbReference type="GO" id="GO:0005524">
    <property type="term" value="F:ATP binding"/>
    <property type="evidence" value="ECO:0007669"/>
    <property type="project" value="UniProtKB-KW"/>
</dbReference>
<dbReference type="SUPFAM" id="SSF56042">
    <property type="entry name" value="PurM C-terminal domain-like"/>
    <property type="match status" value="1"/>
</dbReference>
<dbReference type="PIRSF" id="PIRSF036407">
    <property type="entry name" value="Selenphspht_syn"/>
    <property type="match status" value="1"/>
</dbReference>
<dbReference type="InterPro" id="IPR036676">
    <property type="entry name" value="PurM-like_C_sf"/>
</dbReference>
<dbReference type="PANTHER" id="PTHR10256">
    <property type="entry name" value="SELENIDE, WATER DIKINASE"/>
    <property type="match status" value="1"/>
</dbReference>
<keyword evidence="3 8" id="KW-0418">Kinase</keyword>
<feature type="domain" description="PurM-like N-terminal" evidence="6">
    <location>
        <begin position="44"/>
        <end position="150"/>
    </location>
</feature>
<evidence type="ECO:0000313" key="8">
    <source>
        <dbReference type="EMBL" id="VYS93403.1"/>
    </source>
</evidence>
<organism evidence="8">
    <name type="scientific">Anaerococcus vaginalis</name>
    <dbReference type="NCBI Taxonomy" id="33037"/>
    <lineage>
        <taxon>Bacteria</taxon>
        <taxon>Bacillati</taxon>
        <taxon>Bacillota</taxon>
        <taxon>Tissierellia</taxon>
        <taxon>Tissierellales</taxon>
        <taxon>Peptoniphilaceae</taxon>
        <taxon>Anaerococcus</taxon>
    </lineage>
</organism>